<name>A0AAD7B906_MYCRO</name>
<accession>A0AAD7B906</accession>
<sequence>LGLSREHSGNLDLSMNTMDSVLGVLEAVHGDTPTCHYSWEATVVAVGAFRSDNYHGLPIVQTQTCKSEKGAGFATLLQSVLEQWKLHGAPENGPVWVVSYDGDSVFQEGGFRILMCNELAPPSKLYEKLAGCEGLNLQCSDGEQVSAPDTKHVTKRGWPFYLINPC</sequence>
<keyword evidence="2" id="KW-1185">Reference proteome</keyword>
<organism evidence="1 2">
    <name type="scientific">Mycena rosella</name>
    <name type="common">Pink bonnet</name>
    <name type="synonym">Agaricus rosellus</name>
    <dbReference type="NCBI Taxonomy" id="1033263"/>
    <lineage>
        <taxon>Eukaryota</taxon>
        <taxon>Fungi</taxon>
        <taxon>Dikarya</taxon>
        <taxon>Basidiomycota</taxon>
        <taxon>Agaricomycotina</taxon>
        <taxon>Agaricomycetes</taxon>
        <taxon>Agaricomycetidae</taxon>
        <taxon>Agaricales</taxon>
        <taxon>Marasmiineae</taxon>
        <taxon>Mycenaceae</taxon>
        <taxon>Mycena</taxon>
    </lineage>
</organism>
<evidence type="ECO:0000313" key="1">
    <source>
        <dbReference type="EMBL" id="KAJ7613803.1"/>
    </source>
</evidence>
<evidence type="ECO:0000313" key="2">
    <source>
        <dbReference type="Proteomes" id="UP001221757"/>
    </source>
</evidence>
<gene>
    <name evidence="1" type="ORF">B0H17DRAFT_966313</name>
</gene>
<comment type="caution">
    <text evidence="1">The sequence shown here is derived from an EMBL/GenBank/DDBJ whole genome shotgun (WGS) entry which is preliminary data.</text>
</comment>
<reference evidence="1" key="1">
    <citation type="submission" date="2023-03" db="EMBL/GenBank/DDBJ databases">
        <title>Massive genome expansion in bonnet fungi (Mycena s.s.) driven by repeated elements and novel gene families across ecological guilds.</title>
        <authorList>
            <consortium name="Lawrence Berkeley National Laboratory"/>
            <person name="Harder C.B."/>
            <person name="Miyauchi S."/>
            <person name="Viragh M."/>
            <person name="Kuo A."/>
            <person name="Thoen E."/>
            <person name="Andreopoulos B."/>
            <person name="Lu D."/>
            <person name="Skrede I."/>
            <person name="Drula E."/>
            <person name="Henrissat B."/>
            <person name="Morin E."/>
            <person name="Kohler A."/>
            <person name="Barry K."/>
            <person name="LaButti K."/>
            <person name="Morin E."/>
            <person name="Salamov A."/>
            <person name="Lipzen A."/>
            <person name="Mereny Z."/>
            <person name="Hegedus B."/>
            <person name="Baldrian P."/>
            <person name="Stursova M."/>
            <person name="Weitz H."/>
            <person name="Taylor A."/>
            <person name="Grigoriev I.V."/>
            <person name="Nagy L.G."/>
            <person name="Martin F."/>
            <person name="Kauserud H."/>
        </authorList>
    </citation>
    <scope>NUCLEOTIDE SEQUENCE</scope>
    <source>
        <strain evidence="1">CBHHK067</strain>
    </source>
</reference>
<protein>
    <submittedName>
        <fullName evidence="1">Uncharacterized protein</fullName>
    </submittedName>
</protein>
<dbReference type="EMBL" id="JARKIE010000884">
    <property type="protein sequence ID" value="KAJ7613803.1"/>
    <property type="molecule type" value="Genomic_DNA"/>
</dbReference>
<dbReference type="Proteomes" id="UP001221757">
    <property type="component" value="Unassembled WGS sequence"/>
</dbReference>
<dbReference type="AlphaFoldDB" id="A0AAD7B906"/>
<proteinExistence type="predicted"/>
<feature type="non-terminal residue" evidence="1">
    <location>
        <position position="1"/>
    </location>
</feature>